<proteinExistence type="inferred from homology"/>
<dbReference type="InterPro" id="IPR045335">
    <property type="entry name" value="FtsQ_C_sf"/>
</dbReference>
<evidence type="ECO:0000259" key="10">
    <source>
        <dbReference type="PROSITE" id="PS51779"/>
    </source>
</evidence>
<keyword evidence="6 9" id="KW-1133">Transmembrane helix</keyword>
<feature type="domain" description="POTRA" evidence="10">
    <location>
        <begin position="81"/>
        <end position="149"/>
    </location>
</feature>
<comment type="subcellular location">
    <subcellularLocation>
        <location evidence="9">Cell inner membrane</location>
        <topology evidence="9">Single-pass type II membrane protein</topology>
    </subcellularLocation>
    <subcellularLocation>
        <location evidence="1">Membrane</location>
    </subcellularLocation>
    <text evidence="9">Localizes to the division septum.</text>
</comment>
<dbReference type="GO" id="GO:0090529">
    <property type="term" value="P:cell septum assembly"/>
    <property type="evidence" value="ECO:0007669"/>
    <property type="project" value="InterPro"/>
</dbReference>
<sequence>MRSVIRFILRGMGRDHWIEKWDYRYERWMLTPLYRTLIRKGIPLAIGATAVAIVFSDDARRQSVADLYANTKREFQQRPEFMLSAMAVDGVSAELAAEVRAVLPYDFPLSSFDVDLEDGRARVEAIPAVQDATLRIKPGGVIEVSIVARNPVAVWRQNENLFLIDGDGMVIDEVASRADRPDLPLIAGDGAKDALDEAMEIFAAAGPLTTRMRGLVRMGERRWDVIMDHDQRILLPTDNAVTAFERVIVMQQSQDLLQRDVAVVDMRNDDRPTLRLGETGAAEMRRINAVVAGAGR</sequence>
<dbReference type="GO" id="GO:0032153">
    <property type="term" value="C:cell division site"/>
    <property type="evidence" value="ECO:0007669"/>
    <property type="project" value="UniProtKB-UniRule"/>
</dbReference>
<dbReference type="GO" id="GO:0005886">
    <property type="term" value="C:plasma membrane"/>
    <property type="evidence" value="ECO:0007669"/>
    <property type="project" value="UniProtKB-SubCell"/>
</dbReference>
<keyword evidence="2 9" id="KW-1003">Cell membrane</keyword>
<comment type="caution">
    <text evidence="11">The sequence shown here is derived from an EMBL/GenBank/DDBJ whole genome shotgun (WGS) entry which is preliminary data.</text>
</comment>
<dbReference type="PROSITE" id="PS51779">
    <property type="entry name" value="POTRA"/>
    <property type="match status" value="1"/>
</dbReference>
<name>A0A251WWL4_9RHOB</name>
<dbReference type="Gene3D" id="3.40.50.11690">
    <property type="entry name" value="Cell division protein FtsQ/DivIB"/>
    <property type="match status" value="1"/>
</dbReference>
<evidence type="ECO:0000313" key="11">
    <source>
        <dbReference type="EMBL" id="OUD08762.1"/>
    </source>
</evidence>
<evidence type="ECO:0000256" key="8">
    <source>
        <dbReference type="ARBA" id="ARBA00023306"/>
    </source>
</evidence>
<reference evidence="11 12" key="1">
    <citation type="submission" date="2016-12" db="EMBL/GenBank/DDBJ databases">
        <title>The draft genome sequence of HSLHS2.</title>
        <authorList>
            <person name="Hu D."/>
            <person name="Wang L."/>
            <person name="Shao Z."/>
        </authorList>
    </citation>
    <scope>NUCLEOTIDE SEQUENCE [LARGE SCALE GENOMIC DNA]</scope>
    <source>
        <strain evidence="11">MCCC 1A06712</strain>
    </source>
</reference>
<dbReference type="GO" id="GO:0043093">
    <property type="term" value="P:FtsZ-dependent cytokinesis"/>
    <property type="evidence" value="ECO:0007669"/>
    <property type="project" value="UniProtKB-UniRule"/>
</dbReference>
<dbReference type="RefSeq" id="WP_086452026.1">
    <property type="nucleotide sequence ID" value="NZ_MSPP01000004.1"/>
</dbReference>
<dbReference type="EMBL" id="MSPP01000004">
    <property type="protein sequence ID" value="OUD08762.1"/>
    <property type="molecule type" value="Genomic_DNA"/>
</dbReference>
<dbReference type="Pfam" id="PF03799">
    <property type="entry name" value="FtsQ_DivIB_C"/>
    <property type="match status" value="1"/>
</dbReference>
<keyword evidence="8 9" id="KW-0131">Cell cycle</keyword>
<evidence type="ECO:0000256" key="2">
    <source>
        <dbReference type="ARBA" id="ARBA00022475"/>
    </source>
</evidence>
<dbReference type="HAMAP" id="MF_00911">
    <property type="entry name" value="FtsQ_subfam"/>
    <property type="match status" value="1"/>
</dbReference>
<evidence type="ECO:0000256" key="3">
    <source>
        <dbReference type="ARBA" id="ARBA00022519"/>
    </source>
</evidence>
<gene>
    <name evidence="9" type="primary">ftsQ</name>
    <name evidence="11" type="ORF">BVC71_12605</name>
</gene>
<comment type="function">
    <text evidence="9">Essential cell division protein.</text>
</comment>
<keyword evidence="4 9" id="KW-0132">Cell division</keyword>
<dbReference type="OrthoDB" id="9783091at2"/>
<organism evidence="11 12">
    <name type="scientific">Marivivens niveibacter</name>
    <dbReference type="NCBI Taxonomy" id="1930667"/>
    <lineage>
        <taxon>Bacteria</taxon>
        <taxon>Pseudomonadati</taxon>
        <taxon>Pseudomonadota</taxon>
        <taxon>Alphaproteobacteria</taxon>
        <taxon>Rhodobacterales</taxon>
        <taxon>Paracoccaceae</taxon>
        <taxon>Marivivens group</taxon>
        <taxon>Marivivens</taxon>
    </lineage>
</organism>
<comment type="similarity">
    <text evidence="9">Belongs to the FtsQ/DivIB family. FtsQ subfamily.</text>
</comment>
<dbReference type="PANTHER" id="PTHR35851:SF1">
    <property type="entry name" value="CELL DIVISION PROTEIN FTSQ"/>
    <property type="match status" value="1"/>
</dbReference>
<evidence type="ECO:0000256" key="1">
    <source>
        <dbReference type="ARBA" id="ARBA00004370"/>
    </source>
</evidence>
<dbReference type="InterPro" id="IPR005548">
    <property type="entry name" value="Cell_div_FtsQ/DivIB_C"/>
</dbReference>
<dbReference type="InterPro" id="IPR034746">
    <property type="entry name" value="POTRA"/>
</dbReference>
<dbReference type="PANTHER" id="PTHR35851">
    <property type="entry name" value="CELL DIVISION PROTEIN FTSQ"/>
    <property type="match status" value="1"/>
</dbReference>
<evidence type="ECO:0000256" key="5">
    <source>
        <dbReference type="ARBA" id="ARBA00022692"/>
    </source>
</evidence>
<accession>A0A251WWL4</accession>
<dbReference type="InterPro" id="IPR026579">
    <property type="entry name" value="FtsQ"/>
</dbReference>
<evidence type="ECO:0000313" key="12">
    <source>
        <dbReference type="Proteomes" id="UP000194664"/>
    </source>
</evidence>
<keyword evidence="12" id="KW-1185">Reference proteome</keyword>
<keyword evidence="7 9" id="KW-0472">Membrane</keyword>
<evidence type="ECO:0000256" key="9">
    <source>
        <dbReference type="HAMAP-Rule" id="MF_00911"/>
    </source>
</evidence>
<protein>
    <recommendedName>
        <fullName evidence="9">Cell division protein FtsQ</fullName>
    </recommendedName>
</protein>
<dbReference type="AlphaFoldDB" id="A0A251WWL4"/>
<evidence type="ECO:0000256" key="7">
    <source>
        <dbReference type="ARBA" id="ARBA00023136"/>
    </source>
</evidence>
<keyword evidence="3 9" id="KW-0997">Cell inner membrane</keyword>
<evidence type="ECO:0000256" key="6">
    <source>
        <dbReference type="ARBA" id="ARBA00022989"/>
    </source>
</evidence>
<evidence type="ECO:0000256" key="4">
    <source>
        <dbReference type="ARBA" id="ARBA00022618"/>
    </source>
</evidence>
<keyword evidence="5 9" id="KW-0812">Transmembrane</keyword>
<dbReference type="Proteomes" id="UP000194664">
    <property type="component" value="Unassembled WGS sequence"/>
</dbReference>